<comment type="catalytic activity">
    <reaction evidence="1">
        <text>2 (2E,6E,10E)-geranylgeranyl diphosphate = 15-cis-phytoene + 2 diphosphate</text>
        <dbReference type="Rhea" id="RHEA:34475"/>
        <dbReference type="ChEBI" id="CHEBI:27787"/>
        <dbReference type="ChEBI" id="CHEBI:33019"/>
        <dbReference type="ChEBI" id="CHEBI:58756"/>
        <dbReference type="EC" id="2.5.1.32"/>
    </reaction>
</comment>
<dbReference type="EC" id="2.5.1.32" evidence="2"/>
<name>A0ABM4DKE2_HYDVU</name>
<dbReference type="InterPro" id="IPR008949">
    <property type="entry name" value="Isoprenoid_synthase_dom_sf"/>
</dbReference>
<dbReference type="Gene3D" id="1.10.600.10">
    <property type="entry name" value="Farnesyl Diphosphate Synthase"/>
    <property type="match status" value="1"/>
</dbReference>
<sequence length="303" mass="35544">MMFYMFRKNKMLKTCARNLVHSTNNTRNKIEYCVMLVKTKEFENYLCTLLLPFNVRTTGMIIRAFNIELAQIDALTSDLKTAQMRIQFWREALESIYAGRPPNHPVAISLALCLEKQMLSKASFNKLIDIREKHLSNKPFMSLNDAATYGEYSVSPILHLIMEGLETTGSNSFLSAKHLGKACSLVTLLRSVQYFTQRRIVLLPIELCCKYSLSQEDLLRNKYPEKTKNIYKEITNYALMHIDELHKLKKSLSKTEKLIFLPSISCEIFLNNFRDLNFDIFNKKLYQRQWILPWRLFVTTYFK</sequence>
<evidence type="ECO:0000256" key="3">
    <source>
        <dbReference type="ARBA" id="ARBA00022746"/>
    </source>
</evidence>
<keyword evidence="3" id="KW-0125">Carotenoid biosynthesis</keyword>
<gene>
    <name evidence="5" type="primary">LOC124809151</name>
</gene>
<evidence type="ECO:0000256" key="2">
    <source>
        <dbReference type="ARBA" id="ARBA00012396"/>
    </source>
</evidence>
<dbReference type="GeneID" id="124809151"/>
<protein>
    <recommendedName>
        <fullName evidence="2">15-cis-phytoene synthase</fullName>
        <ecNumber evidence="2">2.5.1.32</ecNumber>
    </recommendedName>
</protein>
<dbReference type="SUPFAM" id="SSF48576">
    <property type="entry name" value="Terpenoid synthases"/>
    <property type="match status" value="1"/>
</dbReference>
<dbReference type="Pfam" id="PF00494">
    <property type="entry name" value="SQS_PSY"/>
    <property type="match status" value="1"/>
</dbReference>
<accession>A0ABM4DKE2</accession>
<organism evidence="4 5">
    <name type="scientific">Hydra vulgaris</name>
    <name type="common">Hydra</name>
    <name type="synonym">Hydra attenuata</name>
    <dbReference type="NCBI Taxonomy" id="6087"/>
    <lineage>
        <taxon>Eukaryota</taxon>
        <taxon>Metazoa</taxon>
        <taxon>Cnidaria</taxon>
        <taxon>Hydrozoa</taxon>
        <taxon>Hydroidolina</taxon>
        <taxon>Anthoathecata</taxon>
        <taxon>Aplanulata</taxon>
        <taxon>Hydridae</taxon>
        <taxon>Hydra</taxon>
    </lineage>
</organism>
<evidence type="ECO:0000256" key="1">
    <source>
        <dbReference type="ARBA" id="ARBA00001805"/>
    </source>
</evidence>
<evidence type="ECO:0000313" key="4">
    <source>
        <dbReference type="Proteomes" id="UP001652625"/>
    </source>
</evidence>
<reference evidence="5" key="1">
    <citation type="submission" date="2025-08" db="UniProtKB">
        <authorList>
            <consortium name="RefSeq"/>
        </authorList>
    </citation>
    <scope>IDENTIFICATION</scope>
</reference>
<dbReference type="PANTHER" id="PTHR31480">
    <property type="entry name" value="BIFUNCTIONAL LYCOPENE CYCLASE/PHYTOENE SYNTHASE"/>
    <property type="match status" value="1"/>
</dbReference>
<keyword evidence="4" id="KW-1185">Reference proteome</keyword>
<dbReference type="InterPro" id="IPR002060">
    <property type="entry name" value="Squ/phyt_synthse"/>
</dbReference>
<proteinExistence type="predicted"/>
<evidence type="ECO:0000313" key="5">
    <source>
        <dbReference type="RefSeq" id="XP_065674977.1"/>
    </source>
</evidence>
<dbReference type="Proteomes" id="UP001652625">
    <property type="component" value="Chromosome 15"/>
</dbReference>
<dbReference type="RefSeq" id="XP_065674977.1">
    <property type="nucleotide sequence ID" value="XM_065818905.1"/>
</dbReference>